<dbReference type="Proteomes" id="UP001162734">
    <property type="component" value="Chromosome"/>
</dbReference>
<dbReference type="Pfam" id="PF01569">
    <property type="entry name" value="PAP2"/>
    <property type="match status" value="1"/>
</dbReference>
<evidence type="ECO:0000256" key="1">
    <source>
        <dbReference type="ARBA" id="ARBA00004651"/>
    </source>
</evidence>
<name>A0ABM7X6R6_9BACT</name>
<dbReference type="InterPro" id="IPR036938">
    <property type="entry name" value="PAP2/HPO_sf"/>
</dbReference>
<evidence type="ECO:0000313" key="10">
    <source>
        <dbReference type="Proteomes" id="UP001162734"/>
    </source>
</evidence>
<comment type="subcellular location">
    <subcellularLocation>
        <location evidence="1">Cell membrane</location>
        <topology evidence="1">Multi-pass membrane protein</topology>
    </subcellularLocation>
</comment>
<feature type="transmembrane region" description="Helical" evidence="7">
    <location>
        <begin position="133"/>
        <end position="153"/>
    </location>
</feature>
<evidence type="ECO:0000256" key="2">
    <source>
        <dbReference type="ARBA" id="ARBA00022475"/>
    </source>
</evidence>
<evidence type="ECO:0000256" key="3">
    <source>
        <dbReference type="ARBA" id="ARBA00022692"/>
    </source>
</evidence>
<evidence type="ECO:0000259" key="8">
    <source>
        <dbReference type="SMART" id="SM00014"/>
    </source>
</evidence>
<accession>A0ABM7X6R6</accession>
<dbReference type="EMBL" id="AP025592">
    <property type="protein sequence ID" value="BDG07526.1"/>
    <property type="molecule type" value="Genomic_DNA"/>
</dbReference>
<evidence type="ECO:0000256" key="5">
    <source>
        <dbReference type="ARBA" id="ARBA00022989"/>
    </source>
</evidence>
<feature type="transmembrane region" description="Helical" evidence="7">
    <location>
        <begin position="159"/>
        <end position="176"/>
    </location>
</feature>
<dbReference type="InterPro" id="IPR000326">
    <property type="entry name" value="PAP2/HPO"/>
</dbReference>
<feature type="domain" description="Phosphatidic acid phosphatase type 2/haloperoxidase" evidence="8">
    <location>
        <begin position="61"/>
        <end position="170"/>
    </location>
</feature>
<keyword evidence="2" id="KW-1003">Cell membrane</keyword>
<feature type="transmembrane region" description="Helical" evidence="7">
    <location>
        <begin position="56"/>
        <end position="77"/>
    </location>
</feature>
<evidence type="ECO:0000313" key="9">
    <source>
        <dbReference type="EMBL" id="BDG07526.1"/>
    </source>
</evidence>
<dbReference type="PANTHER" id="PTHR14969:SF62">
    <property type="entry name" value="DECAPRENYLPHOSPHORYL-5-PHOSPHORIBOSE PHOSPHATASE RV3807C-RELATED"/>
    <property type="match status" value="1"/>
</dbReference>
<dbReference type="RefSeq" id="WP_248344301.1">
    <property type="nucleotide sequence ID" value="NZ_AP025592.1"/>
</dbReference>
<protein>
    <recommendedName>
        <fullName evidence="8">Phosphatidic acid phosphatase type 2/haloperoxidase domain-containing protein</fullName>
    </recommendedName>
</protein>
<gene>
    <name evidence="9" type="ORF">AMPC_06390</name>
</gene>
<dbReference type="Gene3D" id="1.20.144.10">
    <property type="entry name" value="Phosphatidic acid phosphatase type 2/haloperoxidase"/>
    <property type="match status" value="1"/>
</dbReference>
<evidence type="ECO:0000256" key="7">
    <source>
        <dbReference type="SAM" id="Phobius"/>
    </source>
</evidence>
<keyword evidence="10" id="KW-1185">Reference proteome</keyword>
<keyword evidence="4" id="KW-0378">Hydrolase</keyword>
<evidence type="ECO:0000256" key="4">
    <source>
        <dbReference type="ARBA" id="ARBA00022801"/>
    </source>
</evidence>
<keyword evidence="6 7" id="KW-0472">Membrane</keyword>
<keyword evidence="5 7" id="KW-1133">Transmembrane helix</keyword>
<reference evidence="10" key="1">
    <citation type="journal article" date="2022" name="Int. J. Syst. Evol. Microbiol.">
        <title>Anaeromyxobacter oryzae sp. nov., Anaeromyxobacter diazotrophicus sp. nov. and Anaeromyxobacter paludicola sp. nov., isolated from paddy soils.</title>
        <authorList>
            <person name="Itoh H."/>
            <person name="Xu Z."/>
            <person name="Mise K."/>
            <person name="Masuda Y."/>
            <person name="Ushijima N."/>
            <person name="Hayakawa C."/>
            <person name="Shiratori Y."/>
            <person name="Senoo K."/>
        </authorList>
    </citation>
    <scope>NUCLEOTIDE SEQUENCE [LARGE SCALE GENOMIC DNA]</scope>
    <source>
        <strain evidence="10">Red630</strain>
    </source>
</reference>
<sequence length="195" mass="20745">MPPLYAHDPFLAIHQALQSRWLDLPMAALSLACLGLAVAGLGAGLFGLLERDWRRFAAVALPFFLALCAQGILVTLAKDLFHTPRPLAIYGPAQVRVGLEPLRALGFPSGHSASVAVLAAYGTAVYGRRLSWLWAFAFLGGLSRVYVGAHWALDVAAGWALGALLGLVAATLAARARPGGHLSWRRSSRSLDIRG</sequence>
<dbReference type="SUPFAM" id="SSF48317">
    <property type="entry name" value="Acid phosphatase/Vanadium-dependent haloperoxidase"/>
    <property type="match status" value="1"/>
</dbReference>
<dbReference type="SMART" id="SM00014">
    <property type="entry name" value="acidPPc"/>
    <property type="match status" value="1"/>
</dbReference>
<dbReference type="PANTHER" id="PTHR14969">
    <property type="entry name" value="SPHINGOSINE-1-PHOSPHATE PHOSPHOHYDROLASE"/>
    <property type="match status" value="1"/>
</dbReference>
<organism evidence="9 10">
    <name type="scientific">Anaeromyxobacter paludicola</name>
    <dbReference type="NCBI Taxonomy" id="2918171"/>
    <lineage>
        <taxon>Bacteria</taxon>
        <taxon>Pseudomonadati</taxon>
        <taxon>Myxococcota</taxon>
        <taxon>Myxococcia</taxon>
        <taxon>Myxococcales</taxon>
        <taxon>Cystobacterineae</taxon>
        <taxon>Anaeromyxobacteraceae</taxon>
        <taxon>Anaeromyxobacter</taxon>
    </lineage>
</organism>
<keyword evidence="3 7" id="KW-0812">Transmembrane</keyword>
<evidence type="ECO:0000256" key="6">
    <source>
        <dbReference type="ARBA" id="ARBA00023136"/>
    </source>
</evidence>
<feature type="transmembrane region" description="Helical" evidence="7">
    <location>
        <begin position="27"/>
        <end position="49"/>
    </location>
</feature>
<proteinExistence type="predicted"/>